<keyword evidence="3" id="KW-1185">Reference proteome</keyword>
<protein>
    <submittedName>
        <fullName evidence="2">Uncharacterized protein</fullName>
    </submittedName>
</protein>
<feature type="compositionally biased region" description="Basic and acidic residues" evidence="1">
    <location>
        <begin position="62"/>
        <end position="73"/>
    </location>
</feature>
<proteinExistence type="predicted"/>
<reference evidence="2 3" key="1">
    <citation type="submission" date="2019-01" db="EMBL/GenBank/DDBJ databases">
        <title>Nuclear Genome Assembly of the Microalgal Biofuel strain Nannochloropsis salina CCMP1776.</title>
        <authorList>
            <person name="Hovde B."/>
        </authorList>
    </citation>
    <scope>NUCLEOTIDE SEQUENCE [LARGE SCALE GENOMIC DNA]</scope>
    <source>
        <strain evidence="2 3">CCMP1776</strain>
    </source>
</reference>
<dbReference type="EMBL" id="SDOX01000163">
    <property type="protein sequence ID" value="TFJ80554.1"/>
    <property type="molecule type" value="Genomic_DNA"/>
</dbReference>
<comment type="caution">
    <text evidence="2">The sequence shown here is derived from an EMBL/GenBank/DDBJ whole genome shotgun (WGS) entry which is preliminary data.</text>
</comment>
<dbReference type="AlphaFoldDB" id="A0A4D9CQ08"/>
<gene>
    <name evidence="2" type="ORF">NSK_008130</name>
</gene>
<evidence type="ECO:0000313" key="2">
    <source>
        <dbReference type="EMBL" id="TFJ80554.1"/>
    </source>
</evidence>
<evidence type="ECO:0000313" key="3">
    <source>
        <dbReference type="Proteomes" id="UP000355283"/>
    </source>
</evidence>
<dbReference type="Proteomes" id="UP000355283">
    <property type="component" value="Unassembled WGS sequence"/>
</dbReference>
<sequence length="228" mass="25222">MKRVLTQLSGEPQRQARQEIDSPLPSTLVIPSFSSPLTESCIESNDFSFAGVSPQAQRGGGRKVEGGEKREEESCLPVSGRLTSELAKAPDLQHECLFGPQWASDSTGPPAKKPPSYLPASSPGTVRETWWMEGPASDSTEAEAQESLTRRLRRRKQEMIKKKVGEKKERAQCLETGDCRAGRGSLGPDRGRRRQGLRFLKWVPFATASLWKKEDQALKGMNNADRAK</sequence>
<feature type="compositionally biased region" description="Polar residues" evidence="1">
    <location>
        <begin position="1"/>
        <end position="12"/>
    </location>
</feature>
<name>A0A4D9CQ08_9STRA</name>
<feature type="region of interest" description="Disordered" evidence="1">
    <location>
        <begin position="1"/>
        <end position="27"/>
    </location>
</feature>
<organism evidence="2 3">
    <name type="scientific">Nannochloropsis salina CCMP1776</name>
    <dbReference type="NCBI Taxonomy" id="1027361"/>
    <lineage>
        <taxon>Eukaryota</taxon>
        <taxon>Sar</taxon>
        <taxon>Stramenopiles</taxon>
        <taxon>Ochrophyta</taxon>
        <taxon>Eustigmatophyceae</taxon>
        <taxon>Eustigmatales</taxon>
        <taxon>Monodopsidaceae</taxon>
        <taxon>Microchloropsis</taxon>
        <taxon>Microchloropsis salina</taxon>
    </lineage>
</organism>
<feature type="region of interest" description="Disordered" evidence="1">
    <location>
        <begin position="50"/>
        <end position="77"/>
    </location>
</feature>
<feature type="region of interest" description="Disordered" evidence="1">
    <location>
        <begin position="99"/>
        <end position="151"/>
    </location>
</feature>
<evidence type="ECO:0000256" key="1">
    <source>
        <dbReference type="SAM" id="MobiDB-lite"/>
    </source>
</evidence>
<accession>A0A4D9CQ08</accession>